<feature type="domain" description="Metallo-beta-lactamase" evidence="1">
    <location>
        <begin position="83"/>
        <end position="247"/>
    </location>
</feature>
<evidence type="ECO:0000313" key="3">
    <source>
        <dbReference type="Proteomes" id="UP000613255"/>
    </source>
</evidence>
<dbReference type="PANTHER" id="PTHR36839">
    <property type="entry name" value="METALLO-BETA-LACTAMASE FAMILY PROTEIN (AFU_ORTHOLOGUE AFUA_5G12770)"/>
    <property type="match status" value="1"/>
</dbReference>
<protein>
    <recommendedName>
        <fullName evidence="1">Metallo-beta-lactamase domain-containing protein</fullName>
    </recommendedName>
</protein>
<dbReference type="Proteomes" id="UP000613255">
    <property type="component" value="Unassembled WGS sequence"/>
</dbReference>
<dbReference type="InterPro" id="IPR036866">
    <property type="entry name" value="RibonucZ/Hydroxyglut_hydro"/>
</dbReference>
<dbReference type="EMBL" id="JAEIJD010000014">
    <property type="protein sequence ID" value="MBI6630807.1"/>
    <property type="molecule type" value="Genomic_DNA"/>
</dbReference>
<gene>
    <name evidence="2" type="ORF">JAO82_13050</name>
</gene>
<sequence length="281" mass="30767">MNEEKRIDGDELVSICTACGTSYPPSAAPPPSCPICEDARQFVPDGGQRWTDAKQLASRHSNRWSRPEPDLFAIETTPRFGIGQRAFLLRTPAGNVLWDCLALLDDATREIVAALGGLKAIAISHPHYYTTLQDWAAAFDAPVLLHADDREWVMRPDRRIVFWEGETRELAPGCTLMRLGGHFPGGTVLHWAAGAQGRGALLSSDIVQVAADRKRVSFLWSYPNMLPLPAPAIRRIAEKLSPVCFDRIYGAFDGKTVVSGADGIVRDSARLYLELLAGSGD</sequence>
<keyword evidence="3" id="KW-1185">Reference proteome</keyword>
<evidence type="ECO:0000313" key="2">
    <source>
        <dbReference type="EMBL" id="MBI6630807.1"/>
    </source>
</evidence>
<dbReference type="Gene3D" id="3.60.15.10">
    <property type="entry name" value="Ribonuclease Z/Hydroxyacylglutathione hydrolase-like"/>
    <property type="match status" value="1"/>
</dbReference>
<comment type="caution">
    <text evidence="2">The sequence shown here is derived from an EMBL/GenBank/DDBJ whole genome shotgun (WGS) entry which is preliminary data.</text>
</comment>
<dbReference type="RefSeq" id="WP_198686833.1">
    <property type="nucleotide sequence ID" value="NZ_JAEIJD010000014.1"/>
</dbReference>
<name>A0A934LZE1_9RHOB</name>
<dbReference type="SMART" id="SM00849">
    <property type="entry name" value="Lactamase_B"/>
    <property type="match status" value="1"/>
</dbReference>
<reference evidence="2" key="1">
    <citation type="submission" date="2020-12" db="EMBL/GenBank/DDBJ databases">
        <title>Pontibaca salina gen. nov., sp. nov., isolated from marine sediment.</title>
        <authorList>
            <person name="Bo J."/>
            <person name="Wang S."/>
            <person name="Song X."/>
            <person name="Du Z."/>
        </authorList>
    </citation>
    <scope>NUCLEOTIDE SEQUENCE</scope>
    <source>
        <strain evidence="2">S1109L</strain>
    </source>
</reference>
<proteinExistence type="predicted"/>
<dbReference type="InterPro" id="IPR001279">
    <property type="entry name" value="Metallo-B-lactamas"/>
</dbReference>
<accession>A0A934LZE1</accession>
<dbReference type="AlphaFoldDB" id="A0A934LZE1"/>
<dbReference type="SUPFAM" id="SSF56281">
    <property type="entry name" value="Metallo-hydrolase/oxidoreductase"/>
    <property type="match status" value="1"/>
</dbReference>
<dbReference type="PANTHER" id="PTHR36839:SF1">
    <property type="entry name" value="METALLO-BETA-LACTAMASE FAMILY PROTEIN (AFU_ORTHOLOGUE AFUA_5G12770)"/>
    <property type="match status" value="1"/>
</dbReference>
<organism evidence="2 3">
    <name type="scientific">Pontibaca salina</name>
    <dbReference type="NCBI Taxonomy" id="2795731"/>
    <lineage>
        <taxon>Bacteria</taxon>
        <taxon>Pseudomonadati</taxon>
        <taxon>Pseudomonadota</taxon>
        <taxon>Alphaproteobacteria</taxon>
        <taxon>Rhodobacterales</taxon>
        <taxon>Roseobacteraceae</taxon>
        <taxon>Pontibaca</taxon>
    </lineage>
</organism>
<evidence type="ECO:0000259" key="1">
    <source>
        <dbReference type="SMART" id="SM00849"/>
    </source>
</evidence>